<proteinExistence type="predicted"/>
<evidence type="ECO:0000259" key="1">
    <source>
        <dbReference type="PROSITE" id="PS51186"/>
    </source>
</evidence>
<dbReference type="GO" id="GO:0016747">
    <property type="term" value="F:acyltransferase activity, transferring groups other than amino-acyl groups"/>
    <property type="evidence" value="ECO:0007669"/>
    <property type="project" value="InterPro"/>
</dbReference>
<dbReference type="AlphaFoldDB" id="C5ZWW0"/>
<keyword evidence="2" id="KW-0966">Cell projection</keyword>
<keyword evidence="3" id="KW-1185">Reference proteome</keyword>
<dbReference type="PANTHER" id="PTHR43415:SF3">
    <property type="entry name" value="GNAT-FAMILY ACETYLTRANSFERASE"/>
    <property type="match status" value="1"/>
</dbReference>
<protein>
    <submittedName>
        <fullName evidence="2">Flagellar protein G</fullName>
    </submittedName>
</protein>
<sequence>MVTLKNFIDLDDWQKREIWQWRNSQQVSCYMKNKVISWEEHLEFIEGLKNDSTKLYFLVFLNQEAIGVIDFVDLKRGDSCEFGLYQNPCLKGYGARLMEILMEYALKELAIKNLYACAFNENIKAINLYLKFGFILTKKDEIMSYFKYYLGGGAK</sequence>
<dbReference type="SUPFAM" id="SSF55729">
    <property type="entry name" value="Acyl-CoA N-acyltransferases (Nat)"/>
    <property type="match status" value="1"/>
</dbReference>
<name>C5ZWW0_9HELI</name>
<dbReference type="eggNOG" id="COG1670">
    <property type="taxonomic scope" value="Bacteria"/>
</dbReference>
<dbReference type="InterPro" id="IPR020036">
    <property type="entry name" value="PseH"/>
</dbReference>
<accession>C5ZWW0</accession>
<gene>
    <name evidence="2" type="primary">flaG</name>
    <name evidence="2" type="ORF">HCAN_0914</name>
</gene>
<dbReference type="HOGENOM" id="CLU_013985_20_1_7"/>
<dbReference type="Proteomes" id="UP000007032">
    <property type="component" value="Chromosome"/>
</dbReference>
<dbReference type="Gene3D" id="3.40.630.30">
    <property type="match status" value="1"/>
</dbReference>
<dbReference type="RefSeq" id="WP_006655616.1">
    <property type="nucleotide sequence ID" value="NZ_CM000776.2"/>
</dbReference>
<keyword evidence="2" id="KW-0282">Flagellum</keyword>
<dbReference type="OrthoDB" id="5396834at2"/>
<keyword evidence="2" id="KW-0969">Cilium</keyword>
<dbReference type="STRING" id="537970.HCAN_0914"/>
<reference evidence="2 3" key="1">
    <citation type="journal article" date="2009" name="J. Bacteriol.">
        <title>Genome sequence of the emerging pathogen Helicobacter canadensis.</title>
        <authorList>
            <person name="Loman N.J."/>
            <person name="Snyder L.A."/>
            <person name="Linton J.D."/>
            <person name="Langdon R."/>
            <person name="Lawson A.J."/>
            <person name="Weinstock G.M."/>
            <person name="Wren B.W."/>
            <person name="Pallen M.J."/>
        </authorList>
    </citation>
    <scope>NUCLEOTIDE SEQUENCE [LARGE SCALE GENOMIC DNA]</scope>
    <source>
        <strain evidence="2 3">MIT 98-5491</strain>
    </source>
</reference>
<organism evidence="2 3">
    <name type="scientific">Helicobacter canadensis MIT 98-5491</name>
    <dbReference type="NCBI Taxonomy" id="537970"/>
    <lineage>
        <taxon>Bacteria</taxon>
        <taxon>Pseudomonadati</taxon>
        <taxon>Campylobacterota</taxon>
        <taxon>Epsilonproteobacteria</taxon>
        <taxon>Campylobacterales</taxon>
        <taxon>Helicobacteraceae</taxon>
        <taxon>Helicobacter</taxon>
    </lineage>
</organism>
<feature type="domain" description="N-acetyltransferase" evidence="1">
    <location>
        <begin position="5"/>
        <end position="155"/>
    </location>
</feature>
<evidence type="ECO:0000313" key="2">
    <source>
        <dbReference type="EMBL" id="EES89628.1"/>
    </source>
</evidence>
<dbReference type="InterPro" id="IPR000182">
    <property type="entry name" value="GNAT_dom"/>
</dbReference>
<dbReference type="Pfam" id="PF13302">
    <property type="entry name" value="Acetyltransf_3"/>
    <property type="match status" value="1"/>
</dbReference>
<dbReference type="PROSITE" id="PS51186">
    <property type="entry name" value="GNAT"/>
    <property type="match status" value="1"/>
</dbReference>
<dbReference type="InterPro" id="IPR016181">
    <property type="entry name" value="Acyl_CoA_acyltransferase"/>
</dbReference>
<dbReference type="PANTHER" id="PTHR43415">
    <property type="entry name" value="SPERMIDINE N(1)-ACETYLTRANSFERASE"/>
    <property type="match status" value="1"/>
</dbReference>
<dbReference type="EMBL" id="CM000776">
    <property type="protein sequence ID" value="EES89628.1"/>
    <property type="molecule type" value="Genomic_DNA"/>
</dbReference>
<evidence type="ECO:0000313" key="3">
    <source>
        <dbReference type="Proteomes" id="UP000007032"/>
    </source>
</evidence>
<dbReference type="NCBIfam" id="TIGR03585">
    <property type="entry name" value="PseH"/>
    <property type="match status" value="1"/>
</dbReference>